<dbReference type="Proteomes" id="UP000198669">
    <property type="component" value="Unassembled WGS sequence"/>
</dbReference>
<protein>
    <submittedName>
        <fullName evidence="2">Predicted membrane protein</fullName>
    </submittedName>
</protein>
<keyword evidence="1" id="KW-1133">Transmembrane helix</keyword>
<dbReference type="EMBL" id="FNMU01000001">
    <property type="protein sequence ID" value="SDW08826.1"/>
    <property type="molecule type" value="Genomic_DNA"/>
</dbReference>
<reference evidence="2 3" key="1">
    <citation type="submission" date="2016-10" db="EMBL/GenBank/DDBJ databases">
        <authorList>
            <person name="de Groot N.N."/>
        </authorList>
    </citation>
    <scope>NUCLEOTIDE SEQUENCE [LARGE SCALE GENOMIC DNA]</scope>
    <source>
        <strain evidence="2 3">Z-7982</strain>
    </source>
</reference>
<feature type="transmembrane region" description="Helical" evidence="1">
    <location>
        <begin position="110"/>
        <end position="130"/>
    </location>
</feature>
<feature type="transmembrane region" description="Helical" evidence="1">
    <location>
        <begin position="12"/>
        <end position="29"/>
    </location>
</feature>
<keyword evidence="1" id="KW-0812">Transmembrane</keyword>
<keyword evidence="1" id="KW-0472">Membrane</keyword>
<dbReference type="AlphaFoldDB" id="A0A1H2QNT6"/>
<sequence length="134" mass="14781">MVIYVQTKDIGMLVVGILLTLIGVAIYILEPGWIINPSGTGGAFLGAGVALILISIRSIRLQKKGTVVEDERIFHIAEKASHKTLTILIILEGILMAFLGVTAFDVQAYPIVSLLFAITMLSYAGFYYWYKRQM</sequence>
<feature type="transmembrane region" description="Helical" evidence="1">
    <location>
        <begin position="35"/>
        <end position="54"/>
    </location>
</feature>
<dbReference type="Pfam" id="PF09946">
    <property type="entry name" value="DUF2178"/>
    <property type="match status" value="1"/>
</dbReference>
<name>A0A1H2QNT6_9EURY</name>
<evidence type="ECO:0000256" key="1">
    <source>
        <dbReference type="SAM" id="Phobius"/>
    </source>
</evidence>
<accession>A0A1H2QNT6</accession>
<feature type="transmembrane region" description="Helical" evidence="1">
    <location>
        <begin position="85"/>
        <end position="104"/>
    </location>
</feature>
<dbReference type="RefSeq" id="WP_234970373.1">
    <property type="nucleotide sequence ID" value="NZ_FNMU01000001.1"/>
</dbReference>
<proteinExistence type="predicted"/>
<evidence type="ECO:0000313" key="2">
    <source>
        <dbReference type="EMBL" id="SDW08826.1"/>
    </source>
</evidence>
<evidence type="ECO:0000313" key="3">
    <source>
        <dbReference type="Proteomes" id="UP000198669"/>
    </source>
</evidence>
<organism evidence="2 3">
    <name type="scientific">Methanohalophilus halophilus</name>
    <dbReference type="NCBI Taxonomy" id="2177"/>
    <lineage>
        <taxon>Archaea</taxon>
        <taxon>Methanobacteriati</taxon>
        <taxon>Methanobacteriota</taxon>
        <taxon>Stenosarchaea group</taxon>
        <taxon>Methanomicrobia</taxon>
        <taxon>Methanosarcinales</taxon>
        <taxon>Methanosarcinaceae</taxon>
        <taxon>Methanohalophilus</taxon>
    </lineage>
</organism>
<gene>
    <name evidence="2" type="ORF">SAMN04515625_0313</name>
</gene>
<dbReference type="InterPro" id="IPR019235">
    <property type="entry name" value="DUF2178_TM"/>
</dbReference>